<dbReference type="AlphaFoldDB" id="A0A1V8STN5"/>
<feature type="transmembrane region" description="Helical" evidence="7">
    <location>
        <begin position="734"/>
        <end position="757"/>
    </location>
</feature>
<feature type="region of interest" description="Disordered" evidence="6">
    <location>
        <begin position="279"/>
        <end position="299"/>
    </location>
</feature>
<feature type="transmembrane region" description="Helical" evidence="7">
    <location>
        <begin position="802"/>
        <end position="824"/>
    </location>
</feature>
<accession>A0A1V8STN5</accession>
<dbReference type="OrthoDB" id="5588846at2759"/>
<dbReference type="InterPro" id="IPR042267">
    <property type="entry name" value="VTC_sf"/>
</dbReference>
<evidence type="ECO:0000259" key="8">
    <source>
        <dbReference type="PROSITE" id="PS51382"/>
    </source>
</evidence>
<feature type="transmembrane region" description="Helical" evidence="7">
    <location>
        <begin position="769"/>
        <end position="790"/>
    </location>
</feature>
<feature type="region of interest" description="Disordered" evidence="6">
    <location>
        <begin position="533"/>
        <end position="633"/>
    </location>
</feature>
<evidence type="ECO:0000313" key="10">
    <source>
        <dbReference type="Proteomes" id="UP000192596"/>
    </source>
</evidence>
<dbReference type="InParanoid" id="A0A1V8STN5"/>
<dbReference type="EMBL" id="NAJO01000027">
    <property type="protein sequence ID" value="OQO02533.1"/>
    <property type="molecule type" value="Genomic_DNA"/>
</dbReference>
<dbReference type="GO" id="GO:0042144">
    <property type="term" value="P:vacuole fusion, non-autophagic"/>
    <property type="evidence" value="ECO:0007669"/>
    <property type="project" value="TreeGrafter"/>
</dbReference>
<keyword evidence="3 7" id="KW-0812">Transmembrane</keyword>
<evidence type="ECO:0000256" key="2">
    <source>
        <dbReference type="ARBA" id="ARBA00022554"/>
    </source>
</evidence>
<dbReference type="GO" id="GO:0006799">
    <property type="term" value="P:polyphosphate biosynthetic process"/>
    <property type="evidence" value="ECO:0007669"/>
    <property type="project" value="UniProtKB-ARBA"/>
</dbReference>
<evidence type="ECO:0000256" key="6">
    <source>
        <dbReference type="SAM" id="MobiDB-lite"/>
    </source>
</evidence>
<keyword evidence="2" id="KW-0926">Vacuole</keyword>
<proteinExistence type="predicted"/>
<evidence type="ECO:0000256" key="3">
    <source>
        <dbReference type="ARBA" id="ARBA00022692"/>
    </source>
</evidence>
<feature type="compositionally biased region" description="Polar residues" evidence="6">
    <location>
        <begin position="560"/>
        <end position="581"/>
    </location>
</feature>
<organism evidence="9 10">
    <name type="scientific">Cryoendolithus antarcticus</name>
    <dbReference type="NCBI Taxonomy" id="1507870"/>
    <lineage>
        <taxon>Eukaryota</taxon>
        <taxon>Fungi</taxon>
        <taxon>Dikarya</taxon>
        <taxon>Ascomycota</taxon>
        <taxon>Pezizomycotina</taxon>
        <taxon>Dothideomycetes</taxon>
        <taxon>Dothideomycetidae</taxon>
        <taxon>Cladosporiales</taxon>
        <taxon>Cladosporiaceae</taxon>
        <taxon>Cryoendolithus</taxon>
    </lineage>
</organism>
<comment type="caution">
    <text evidence="9">The sequence shown here is derived from an EMBL/GenBank/DDBJ whole genome shotgun (WGS) entry which is preliminary data.</text>
</comment>
<dbReference type="GO" id="GO:0000329">
    <property type="term" value="C:fungal-type vacuole membrane"/>
    <property type="evidence" value="ECO:0007669"/>
    <property type="project" value="TreeGrafter"/>
</dbReference>
<protein>
    <recommendedName>
        <fullName evidence="8">SPX domain-containing protein</fullName>
    </recommendedName>
</protein>
<dbReference type="InterPro" id="IPR018966">
    <property type="entry name" value="VTC_domain"/>
</dbReference>
<dbReference type="GO" id="GO:0016237">
    <property type="term" value="P:microautophagy"/>
    <property type="evidence" value="ECO:0007669"/>
    <property type="project" value="TreeGrafter"/>
</dbReference>
<dbReference type="Proteomes" id="UP000192596">
    <property type="component" value="Unassembled WGS sequence"/>
</dbReference>
<feature type="domain" description="SPX" evidence="8">
    <location>
        <begin position="1"/>
        <end position="162"/>
    </location>
</feature>
<feature type="compositionally biased region" description="Low complexity" evidence="6">
    <location>
        <begin position="671"/>
        <end position="685"/>
    </location>
</feature>
<dbReference type="Gene3D" id="3.20.100.30">
    <property type="entry name" value="VTC, catalytic tunnel domain"/>
    <property type="match status" value="1"/>
</dbReference>
<gene>
    <name evidence="9" type="ORF">B0A48_12060</name>
</gene>
<feature type="compositionally biased region" description="Polar residues" evidence="6">
    <location>
        <begin position="280"/>
        <end position="299"/>
    </location>
</feature>
<feature type="region of interest" description="Disordered" evidence="6">
    <location>
        <begin position="667"/>
        <end position="694"/>
    </location>
</feature>
<evidence type="ECO:0000256" key="5">
    <source>
        <dbReference type="ARBA" id="ARBA00023136"/>
    </source>
</evidence>
<evidence type="ECO:0000256" key="7">
    <source>
        <dbReference type="SAM" id="Phobius"/>
    </source>
</evidence>
<name>A0A1V8STN5_9PEZI</name>
<evidence type="ECO:0000256" key="4">
    <source>
        <dbReference type="ARBA" id="ARBA00022989"/>
    </source>
</evidence>
<reference evidence="10" key="1">
    <citation type="submission" date="2017-03" db="EMBL/GenBank/DDBJ databases">
        <title>Genomes of endolithic fungi from Antarctica.</title>
        <authorList>
            <person name="Coleine C."/>
            <person name="Masonjones S."/>
            <person name="Stajich J.E."/>
        </authorList>
    </citation>
    <scope>NUCLEOTIDE SEQUENCE [LARGE SCALE GENOMIC DNA]</scope>
    <source>
        <strain evidence="10">CCFEE 5527</strain>
    </source>
</reference>
<keyword evidence="5 7" id="KW-0472">Membrane</keyword>
<keyword evidence="10" id="KW-1185">Reference proteome</keyword>
<sequence>MKYGETLRQRSIPAWSAYNIDYDDIKRFIKEQTTPGQGKAISVPGRGDDKARQFEDNLFFILEEQHHRIDLFVKSKAREIQHRLDDAKKRLRHLSSRSLAADRRVPVTRLERYGRLENDVLKAGEDIKSLARFTGTQRTAFRKLMKKYKKWTGSVTLEERFREQVLDDPKSFTKFDLVPLLDVYSGTLHDVRTLYETKVQQPMSGHQESNGQTPQAEHASLAALHQRMNDISRTDFDTAFATIPLSETGTFSSYFVHPDNVVELQVLLLQHARYLDPRSRANSVSAASGTSQPVLSRAESNSSLSQSQIGMFNALVADNAERFVKEQGALTVDEREHSVGSTPQRARICARWSTGDEEAVIATRSGESSLSSTRLKPKHFATLFDTNLPLPTRRASLQAKMSDLGQIREQLTNGAARPLYQMTTARSRYVGLGNTAENVLLATVDTDVTFQSPDLEGKQKDAQHLSHFPFAVLQVRQEGALPSDLAKTLDHSHLVERVRGFSMEYHGIWELCKPPGRPAPFWLPTLDRDIRKLPPPALKRNASTQGTGVGTGTGSQSPSATLGSASNTSGVGLTDSTTANELSRPLETTFESPLAEAPPLRAFRKKRKRVYPPAEPSRQAGPTYWSEYDHPEDGSEGGDAYMIYIDPNEKSSIEALFDRLGGLFSRKQKSDSTARSPSPTSPTSPSDDESSDDDETIALARPRQRGKSYGTLPTLQTSVARSHRSLEEEQQSVFFLPLFAATSLVASLVILVVGYILAATGRHKFVKTVDAGVVFAVVTSLLFAVVGFGSLLRKDRLPVMSWAVATGALILAAVGNGGLLAWMLG</sequence>
<evidence type="ECO:0000256" key="1">
    <source>
        <dbReference type="ARBA" id="ARBA00004128"/>
    </source>
</evidence>
<dbReference type="PROSITE" id="PS51382">
    <property type="entry name" value="SPX"/>
    <property type="match status" value="1"/>
</dbReference>
<dbReference type="Pfam" id="PF09359">
    <property type="entry name" value="VTC"/>
    <property type="match status" value="1"/>
</dbReference>
<dbReference type="PANTHER" id="PTHR46140:SF1">
    <property type="entry name" value="VACUOLAR TRANSPORTER CHAPERONE COMPLEX SUBUNIT 4-RELATED"/>
    <property type="match status" value="1"/>
</dbReference>
<dbReference type="GO" id="GO:0007034">
    <property type="term" value="P:vacuolar transport"/>
    <property type="evidence" value="ECO:0007669"/>
    <property type="project" value="TreeGrafter"/>
</dbReference>
<dbReference type="InterPro" id="IPR004331">
    <property type="entry name" value="SPX_dom"/>
</dbReference>
<dbReference type="STRING" id="1507870.A0A1V8STN5"/>
<evidence type="ECO:0000313" key="9">
    <source>
        <dbReference type="EMBL" id="OQO02533.1"/>
    </source>
</evidence>
<keyword evidence="4 7" id="KW-1133">Transmembrane helix</keyword>
<dbReference type="InterPro" id="IPR051572">
    <property type="entry name" value="VTC_Complex_Subunit"/>
</dbReference>
<dbReference type="CDD" id="cd14474">
    <property type="entry name" value="SPX_YDR089W"/>
    <property type="match status" value="1"/>
</dbReference>
<comment type="subcellular location">
    <subcellularLocation>
        <location evidence="1">Vacuole membrane</location>
        <topology evidence="1">Multi-pass membrane protein</topology>
    </subcellularLocation>
</comment>
<dbReference type="PANTHER" id="PTHR46140">
    <property type="entry name" value="VACUOLAR TRANSPORTER CHAPERONE 1-RELATED"/>
    <property type="match status" value="1"/>
</dbReference>
<dbReference type="GO" id="GO:0033254">
    <property type="term" value="C:vacuolar transporter chaperone complex"/>
    <property type="evidence" value="ECO:0007669"/>
    <property type="project" value="TreeGrafter"/>
</dbReference>